<dbReference type="Pfam" id="PF02559">
    <property type="entry name" value="CarD_TRCF_RID"/>
    <property type="match status" value="1"/>
</dbReference>
<evidence type="ECO:0000256" key="9">
    <source>
        <dbReference type="ARBA" id="ARBA00023204"/>
    </source>
</evidence>
<evidence type="ECO:0000256" key="10">
    <source>
        <dbReference type="ARBA" id="ARBA00061104"/>
    </source>
</evidence>
<evidence type="ECO:0000256" key="2">
    <source>
        <dbReference type="ARBA" id="ARBA00022490"/>
    </source>
</evidence>
<dbReference type="NCBIfam" id="TIGR00580">
    <property type="entry name" value="mfd"/>
    <property type="match status" value="1"/>
</dbReference>
<dbReference type="EC" id="3.6.4.-" evidence="13"/>
<evidence type="ECO:0000256" key="8">
    <source>
        <dbReference type="ARBA" id="ARBA00023125"/>
    </source>
</evidence>
<dbReference type="GO" id="GO:0000716">
    <property type="term" value="P:transcription-coupled nucleotide-excision repair, DNA damage recognition"/>
    <property type="evidence" value="ECO:0007669"/>
    <property type="project" value="UniProtKB-UniRule"/>
</dbReference>
<dbReference type="InterPro" id="IPR027417">
    <property type="entry name" value="P-loop_NTPase"/>
</dbReference>
<feature type="domain" description="Helicase ATP-binding" evidence="14">
    <location>
        <begin position="647"/>
        <end position="808"/>
    </location>
</feature>
<dbReference type="GO" id="GO:0003678">
    <property type="term" value="F:DNA helicase activity"/>
    <property type="evidence" value="ECO:0007669"/>
    <property type="project" value="TreeGrafter"/>
</dbReference>
<dbReference type="PROSITE" id="PS51192">
    <property type="entry name" value="HELICASE_ATP_BIND_1"/>
    <property type="match status" value="1"/>
</dbReference>
<dbReference type="InterPro" id="IPR003711">
    <property type="entry name" value="CarD-like/TRCF_RID"/>
</dbReference>
<dbReference type="InterPro" id="IPR041471">
    <property type="entry name" value="UvrB_inter"/>
</dbReference>
<reference evidence="16" key="1">
    <citation type="submission" date="2020-06" db="EMBL/GenBank/DDBJ databases">
        <title>Novel chitinolytic bacterium.</title>
        <authorList>
            <person name="Ungkulpasvich U."/>
            <person name="Kosugi A."/>
            <person name="Uke A."/>
        </authorList>
    </citation>
    <scope>NUCLEOTIDE SEQUENCE</scope>
    <source>
        <strain evidence="16">UUS1-1</strain>
    </source>
</reference>
<dbReference type="EMBL" id="JAAKDE010000019">
    <property type="protein sequence ID" value="MBA2133705.1"/>
    <property type="molecule type" value="Genomic_DNA"/>
</dbReference>
<keyword evidence="17" id="KW-1185">Reference proteome</keyword>
<dbReference type="CDD" id="cd17991">
    <property type="entry name" value="DEXHc_TRCF"/>
    <property type="match status" value="1"/>
</dbReference>
<dbReference type="SUPFAM" id="SSF141259">
    <property type="entry name" value="CarD-like"/>
    <property type="match status" value="1"/>
</dbReference>
<keyword evidence="9 13" id="KW-0234">DNA repair</keyword>
<dbReference type="PROSITE" id="PS51194">
    <property type="entry name" value="HELICASE_CTER"/>
    <property type="match status" value="1"/>
</dbReference>
<evidence type="ECO:0000256" key="13">
    <source>
        <dbReference type="HAMAP-Rule" id="MF_00969"/>
    </source>
</evidence>
<keyword evidence="6" id="KW-0347">Helicase</keyword>
<dbReference type="AlphaFoldDB" id="A0A8J6I0W8"/>
<feature type="domain" description="Helicase C-terminal" evidence="15">
    <location>
        <begin position="817"/>
        <end position="983"/>
    </location>
</feature>
<dbReference type="Gene3D" id="3.30.2060.10">
    <property type="entry name" value="Penicillin-binding protein 1b domain"/>
    <property type="match status" value="1"/>
</dbReference>
<evidence type="ECO:0000259" key="15">
    <source>
        <dbReference type="PROSITE" id="PS51194"/>
    </source>
</evidence>
<keyword evidence="5 13" id="KW-0378">Hydrolase</keyword>
<sequence length="1178" mass="133028">MFEQLLAPLRAWAETKILLTAMQSRQGTVLGQGVRGTPSLFLLATLWQTLNQKMLIVTSTPSAAERLSADLAALVGTETCLLFPPYDLLAHEEAYEKEVAGQRLLVLSRLLANEQLMVVTSWPALVRKVLPPKELTAFITRVKMGEELGRENFLQKLVTVGYTRVPKVEAPGEFSVRGDIIDLYPLDQPDPLRIEFFGDVIDSIRTFNTETQKSMLKLEAVTILPAREGLWTAEQFRTARHAIASVVQQQSERLSKLETNQKSQEGAAFLQKRFAELLEKIENGLSFPGMDRFMPLVHDELVPFWAYLPDALLVLHEPVRGSEYLRSLEEENTRIIGGFLERGHLLPEETRIYLSLNEIQASLAARARLHLSTVSRTLKGSRIDTVLSFPMRMPPDYAGQFKKLVQDLKKRVEKRWTVVLGVPGTERRRSLAEALRAEDLLTNDWPGSGELVPGQIYLAPLSLGEGIELPTDRLLLLTETELYGYQRRVKKSKARFAKEGLKLSDLEELQVGDYVVHINHGIGKYLGIKKLEINGAIREYLEIEYADADRLYVPTDQVGMVQKYIGLEETPPKINRLGGSDWQKVKTRVQESIKEMADKLLRLYADRFVAKGYAYPPDTVWQHEFEEAFVYEETPDQLKAINEIKKDLESDRPMDRLLCGDVGYGKTEVAMRAAFKVVTNGKQVAVLVPTTILAQQHFQTFTQRFSGYPVNIGLLSRFQSPAEQERVVKGLKNGTIDLVIGTHRLLSKDVAFKDLGLLIVDEEQKFGVSHKERLKELKKNVDALTLTATPIPRTLHMSLIGIRDISVIETPPEDRYPVKTYVIEYNEEIIVEAIRRELERGGQVFFVYNRVKTIDQMASYLQQLIPEARIDIAHGQMSEDQLEEVMLSFYEGASDLLVCTTIIENGLDIPNVNTIIVYDADRLGLAQLYQLRGRVGRSNRVAYAYFTFRKDKLLSEVAEKRLATIRDFTELGSGLKIAQRDLEIRGAGNLLGAEQHGHIAAIGFDLYCRLLEDAITERRGEKKPDTPDPTIEVAMDAFIGEDYISDPAQKVEMYKKIAAITSLAEADEVEAEMEDRFGELPPATRNLLEIARLKVLAKQLGVSTVTTERGDLVARFLPGLSLNAERITALLVGYKGRVRYQPGRQPVMRWRTAGYETADNWKLVKDSLLYLLGEKKSV</sequence>
<dbReference type="InterPro" id="IPR037235">
    <property type="entry name" value="TRCF-like_C_D7"/>
</dbReference>
<dbReference type="SMART" id="SM00487">
    <property type="entry name" value="DEXDc"/>
    <property type="match status" value="1"/>
</dbReference>
<dbReference type="Gene3D" id="3.90.1150.50">
    <property type="entry name" value="Transcription-repair-coupling factor, D7 domain"/>
    <property type="match status" value="1"/>
</dbReference>
<dbReference type="InterPro" id="IPR011545">
    <property type="entry name" value="DEAD/DEAH_box_helicase_dom"/>
</dbReference>
<evidence type="ECO:0000313" key="17">
    <source>
        <dbReference type="Proteomes" id="UP000657177"/>
    </source>
</evidence>
<evidence type="ECO:0000256" key="12">
    <source>
        <dbReference type="ARBA" id="ARBA00070128"/>
    </source>
</evidence>
<dbReference type="FunFam" id="3.40.50.300:FF:000546">
    <property type="entry name" value="Transcription-repair-coupling factor"/>
    <property type="match status" value="1"/>
</dbReference>
<dbReference type="Gene3D" id="2.40.10.170">
    <property type="match status" value="1"/>
</dbReference>
<accession>A0A8J6I0W8</accession>
<dbReference type="Pfam" id="PF17757">
    <property type="entry name" value="UvrB_inter"/>
    <property type="match status" value="1"/>
</dbReference>
<dbReference type="GO" id="GO:0003684">
    <property type="term" value="F:damaged DNA binding"/>
    <property type="evidence" value="ECO:0007669"/>
    <property type="project" value="InterPro"/>
</dbReference>
<comment type="similarity">
    <text evidence="11 13">In the C-terminal section; belongs to the helicase family. RecG subfamily.</text>
</comment>
<dbReference type="Pfam" id="PF00270">
    <property type="entry name" value="DEAD"/>
    <property type="match status" value="1"/>
</dbReference>
<dbReference type="HAMAP" id="MF_00969">
    <property type="entry name" value="TRCF"/>
    <property type="match status" value="1"/>
</dbReference>
<dbReference type="InterPro" id="IPR036101">
    <property type="entry name" value="CarD-like/TRCF_RID_sf"/>
</dbReference>
<dbReference type="GO" id="GO:0005737">
    <property type="term" value="C:cytoplasm"/>
    <property type="evidence" value="ECO:0007669"/>
    <property type="project" value="UniProtKB-SubCell"/>
</dbReference>
<keyword evidence="3 13" id="KW-0547">Nucleotide-binding</keyword>
<dbReference type="InterPro" id="IPR004576">
    <property type="entry name" value="Mfd"/>
</dbReference>
<evidence type="ECO:0000256" key="7">
    <source>
        <dbReference type="ARBA" id="ARBA00022840"/>
    </source>
</evidence>
<dbReference type="PANTHER" id="PTHR47964:SF1">
    <property type="entry name" value="ATP-DEPENDENT DNA HELICASE HOMOLOG RECG, CHLOROPLASTIC"/>
    <property type="match status" value="1"/>
</dbReference>
<dbReference type="InterPro" id="IPR001650">
    <property type="entry name" value="Helicase_C-like"/>
</dbReference>
<dbReference type="SMART" id="SM00982">
    <property type="entry name" value="TRCF"/>
    <property type="match status" value="1"/>
</dbReference>
<comment type="subcellular location">
    <subcellularLocation>
        <location evidence="1 13">Cytoplasm</location>
    </subcellularLocation>
</comment>
<evidence type="ECO:0000256" key="5">
    <source>
        <dbReference type="ARBA" id="ARBA00022801"/>
    </source>
</evidence>
<evidence type="ECO:0000256" key="3">
    <source>
        <dbReference type="ARBA" id="ARBA00022741"/>
    </source>
</evidence>
<protein>
    <recommendedName>
        <fullName evidence="12 13">Transcription-repair-coupling factor</fullName>
        <shortName evidence="13">TRCF</shortName>
        <ecNumber evidence="13">3.6.4.-</ecNumber>
    </recommendedName>
</protein>
<dbReference type="InterPro" id="IPR014001">
    <property type="entry name" value="Helicase_ATP-bd"/>
</dbReference>
<evidence type="ECO:0000313" key="16">
    <source>
        <dbReference type="EMBL" id="MBA2133705.1"/>
    </source>
</evidence>
<dbReference type="InterPro" id="IPR005118">
    <property type="entry name" value="TRCF_C"/>
</dbReference>
<keyword evidence="8 13" id="KW-0238">DNA-binding</keyword>
<dbReference type="Proteomes" id="UP000657177">
    <property type="component" value="Unassembled WGS sequence"/>
</dbReference>
<dbReference type="SUPFAM" id="SSF143517">
    <property type="entry name" value="TRCF domain-like"/>
    <property type="match status" value="1"/>
</dbReference>
<dbReference type="PANTHER" id="PTHR47964">
    <property type="entry name" value="ATP-DEPENDENT DNA HELICASE HOMOLOG RECG, CHLOROPLASTIC"/>
    <property type="match status" value="1"/>
</dbReference>
<evidence type="ECO:0000256" key="11">
    <source>
        <dbReference type="ARBA" id="ARBA00061399"/>
    </source>
</evidence>
<dbReference type="SMART" id="SM01058">
    <property type="entry name" value="CarD_TRCF"/>
    <property type="match status" value="1"/>
</dbReference>
<dbReference type="SUPFAM" id="SSF52540">
    <property type="entry name" value="P-loop containing nucleoside triphosphate hydrolases"/>
    <property type="match status" value="4"/>
</dbReference>
<dbReference type="GO" id="GO:0005524">
    <property type="term" value="F:ATP binding"/>
    <property type="evidence" value="ECO:0007669"/>
    <property type="project" value="UniProtKB-UniRule"/>
</dbReference>
<dbReference type="InterPro" id="IPR047112">
    <property type="entry name" value="RecG/Mfd"/>
</dbReference>
<organism evidence="16 17">
    <name type="scientific">Capillibacterium thermochitinicola</name>
    <dbReference type="NCBI Taxonomy" id="2699427"/>
    <lineage>
        <taxon>Bacteria</taxon>
        <taxon>Bacillati</taxon>
        <taxon>Bacillota</taxon>
        <taxon>Capillibacterium</taxon>
    </lineage>
</organism>
<dbReference type="SMART" id="SM00490">
    <property type="entry name" value="HELICc"/>
    <property type="match status" value="1"/>
</dbReference>
<keyword evidence="2 13" id="KW-0963">Cytoplasm</keyword>
<dbReference type="Gene3D" id="3.40.50.300">
    <property type="entry name" value="P-loop containing nucleotide triphosphate hydrolases"/>
    <property type="match status" value="2"/>
</dbReference>
<comment type="similarity">
    <text evidence="10 13">In the N-terminal section; belongs to the UvrB family.</text>
</comment>
<gene>
    <name evidence="13 16" type="primary">mfd</name>
    <name evidence="16" type="ORF">G5B42_09185</name>
</gene>
<dbReference type="Gene3D" id="3.40.50.11180">
    <property type="match status" value="1"/>
</dbReference>
<comment type="caution">
    <text evidence="16">The sequence shown here is derived from an EMBL/GenBank/DDBJ whole genome shotgun (WGS) entry which is preliminary data.</text>
</comment>
<comment type="function">
    <text evidence="13">Couples transcription and DNA repair by recognizing RNA polymerase (RNAP) stalled at DNA lesions. Mediates ATP-dependent release of RNAP and its truncated transcript from the DNA, and recruitment of nucleotide excision repair machinery to the damaged site.</text>
</comment>
<keyword evidence="7 13" id="KW-0067">ATP-binding</keyword>
<evidence type="ECO:0000256" key="4">
    <source>
        <dbReference type="ARBA" id="ARBA00022763"/>
    </source>
</evidence>
<proteinExistence type="inferred from homology"/>
<dbReference type="GO" id="GO:0006355">
    <property type="term" value="P:regulation of DNA-templated transcription"/>
    <property type="evidence" value="ECO:0007669"/>
    <property type="project" value="UniProtKB-UniRule"/>
</dbReference>
<name>A0A8J6I0W8_9FIRM</name>
<dbReference type="Pfam" id="PF03461">
    <property type="entry name" value="TRCF"/>
    <property type="match status" value="1"/>
</dbReference>
<evidence type="ECO:0000256" key="1">
    <source>
        <dbReference type="ARBA" id="ARBA00004496"/>
    </source>
</evidence>
<dbReference type="GO" id="GO:0016787">
    <property type="term" value="F:hydrolase activity"/>
    <property type="evidence" value="ECO:0007669"/>
    <property type="project" value="UniProtKB-KW"/>
</dbReference>
<evidence type="ECO:0000259" key="14">
    <source>
        <dbReference type="PROSITE" id="PS51192"/>
    </source>
</evidence>
<dbReference type="Pfam" id="PF00271">
    <property type="entry name" value="Helicase_C"/>
    <property type="match status" value="1"/>
</dbReference>
<evidence type="ECO:0000256" key="6">
    <source>
        <dbReference type="ARBA" id="ARBA00022806"/>
    </source>
</evidence>
<keyword evidence="4 13" id="KW-0227">DNA damage</keyword>